<dbReference type="InterPro" id="IPR050927">
    <property type="entry name" value="TRPM"/>
</dbReference>
<keyword evidence="2" id="KW-1185">Reference proteome</keyword>
<dbReference type="Proteomes" id="UP000683360">
    <property type="component" value="Unassembled WGS sequence"/>
</dbReference>
<evidence type="ECO:0000313" key="1">
    <source>
        <dbReference type="EMBL" id="CAG2255388.1"/>
    </source>
</evidence>
<dbReference type="PANTHER" id="PTHR13800:SF12">
    <property type="entry name" value="TRANSIENT RECEPTOR POTENTIAL CATION CHANNEL SUBFAMILY M MEMBER-LIKE 2"/>
    <property type="match status" value="1"/>
</dbReference>
<protein>
    <submittedName>
        <fullName evidence="1">Uncharacterized protein</fullName>
    </submittedName>
</protein>
<sequence length="172" mass="20352">MYPNTEPGFPLFQNLVYMPYWQLYGELFLEQFYVQDNNELVWKFHRFSLIQEYYDRSSLVPPFIILSHLKIFILYIKNRCTEITETDAENEKLAILEKDAVYSHLNSSTRLRRRRARNMDAEKDGFEASYEKDTDLSLQEQINVLSSDVDIILKTVKQIMATKTECIDSRGS</sequence>
<proteinExistence type="predicted"/>
<dbReference type="AlphaFoldDB" id="A0A8S3VNG8"/>
<dbReference type="PANTHER" id="PTHR13800">
    <property type="entry name" value="TRANSIENT RECEPTOR POTENTIAL CATION CHANNEL, SUBFAMILY M, MEMBER 6"/>
    <property type="match status" value="1"/>
</dbReference>
<dbReference type="OrthoDB" id="310870at2759"/>
<gene>
    <name evidence="1" type="ORF">MEDL_66798</name>
</gene>
<dbReference type="GO" id="GO:0099604">
    <property type="term" value="F:ligand-gated calcium channel activity"/>
    <property type="evidence" value="ECO:0007669"/>
    <property type="project" value="TreeGrafter"/>
</dbReference>
<reference evidence="1" key="1">
    <citation type="submission" date="2021-03" db="EMBL/GenBank/DDBJ databases">
        <authorList>
            <person name="Bekaert M."/>
        </authorList>
    </citation>
    <scope>NUCLEOTIDE SEQUENCE</scope>
</reference>
<evidence type="ECO:0000313" key="2">
    <source>
        <dbReference type="Proteomes" id="UP000683360"/>
    </source>
</evidence>
<name>A0A8S3VNG8_MYTED</name>
<organism evidence="1 2">
    <name type="scientific">Mytilus edulis</name>
    <name type="common">Blue mussel</name>
    <dbReference type="NCBI Taxonomy" id="6550"/>
    <lineage>
        <taxon>Eukaryota</taxon>
        <taxon>Metazoa</taxon>
        <taxon>Spiralia</taxon>
        <taxon>Lophotrochozoa</taxon>
        <taxon>Mollusca</taxon>
        <taxon>Bivalvia</taxon>
        <taxon>Autobranchia</taxon>
        <taxon>Pteriomorphia</taxon>
        <taxon>Mytilida</taxon>
        <taxon>Mytiloidea</taxon>
        <taxon>Mytilidae</taxon>
        <taxon>Mytilinae</taxon>
        <taxon>Mytilus</taxon>
    </lineage>
</organism>
<comment type="caution">
    <text evidence="1">The sequence shown here is derived from an EMBL/GenBank/DDBJ whole genome shotgun (WGS) entry which is preliminary data.</text>
</comment>
<dbReference type="EMBL" id="CAJPWZ010003268">
    <property type="protein sequence ID" value="CAG2255388.1"/>
    <property type="molecule type" value="Genomic_DNA"/>
</dbReference>
<accession>A0A8S3VNG8</accession>
<dbReference type="GO" id="GO:0005886">
    <property type="term" value="C:plasma membrane"/>
    <property type="evidence" value="ECO:0007669"/>
    <property type="project" value="TreeGrafter"/>
</dbReference>